<keyword evidence="6" id="KW-0472">Membrane</keyword>
<dbReference type="Gene3D" id="3.40.50.300">
    <property type="entry name" value="P-loop containing nucleotide triphosphate hydrolases"/>
    <property type="match status" value="1"/>
</dbReference>
<feature type="signal peptide" evidence="7">
    <location>
        <begin position="1"/>
        <end position="19"/>
    </location>
</feature>
<keyword evidence="6" id="KW-1133">Transmembrane helix</keyword>
<comment type="caution">
    <text evidence="8">The sequence shown here is derived from an EMBL/GenBank/DDBJ whole genome shotgun (WGS) entry which is preliminary data.</text>
</comment>
<feature type="region of interest" description="Disordered" evidence="5">
    <location>
        <begin position="870"/>
        <end position="896"/>
    </location>
</feature>
<dbReference type="InterPro" id="IPR001806">
    <property type="entry name" value="Small_GTPase"/>
</dbReference>
<feature type="transmembrane region" description="Helical" evidence="6">
    <location>
        <begin position="544"/>
        <end position="574"/>
    </location>
</feature>
<evidence type="ECO:0000256" key="2">
    <source>
        <dbReference type="ARBA" id="ARBA00011984"/>
    </source>
</evidence>
<evidence type="ECO:0000256" key="7">
    <source>
        <dbReference type="SAM" id="SignalP"/>
    </source>
</evidence>
<dbReference type="GO" id="GO:0003925">
    <property type="term" value="F:G protein activity"/>
    <property type="evidence" value="ECO:0007669"/>
    <property type="project" value="UniProtKB-EC"/>
</dbReference>
<dbReference type="PANTHER" id="PTHR45704">
    <property type="entry name" value="RAS-LIKE FAMILY MEMBER 11"/>
    <property type="match status" value="1"/>
</dbReference>
<evidence type="ECO:0000313" key="8">
    <source>
        <dbReference type="EMBL" id="CAJ0568701.1"/>
    </source>
</evidence>
<dbReference type="PROSITE" id="PS51419">
    <property type="entry name" value="RAB"/>
    <property type="match status" value="1"/>
</dbReference>
<dbReference type="Proteomes" id="UP001177023">
    <property type="component" value="Unassembled WGS sequence"/>
</dbReference>
<dbReference type="EMBL" id="CATQJA010001799">
    <property type="protein sequence ID" value="CAJ0568701.1"/>
    <property type="molecule type" value="Genomic_DNA"/>
</dbReference>
<keyword evidence="9" id="KW-1185">Reference proteome</keyword>
<feature type="compositionally biased region" description="Basic and acidic residues" evidence="5">
    <location>
        <begin position="877"/>
        <end position="896"/>
    </location>
</feature>
<name>A0AA36CIK7_9BILA</name>
<protein>
    <recommendedName>
        <fullName evidence="2">small monomeric GTPase</fullName>
        <ecNumber evidence="2">3.6.5.2</ecNumber>
    </recommendedName>
</protein>
<reference evidence="8" key="1">
    <citation type="submission" date="2023-06" db="EMBL/GenBank/DDBJ databases">
        <authorList>
            <person name="Delattre M."/>
        </authorList>
    </citation>
    <scope>NUCLEOTIDE SEQUENCE</scope>
    <source>
        <strain evidence="8">AF72</strain>
    </source>
</reference>
<organism evidence="8 9">
    <name type="scientific">Mesorhabditis spiculigera</name>
    <dbReference type="NCBI Taxonomy" id="96644"/>
    <lineage>
        <taxon>Eukaryota</taxon>
        <taxon>Metazoa</taxon>
        <taxon>Ecdysozoa</taxon>
        <taxon>Nematoda</taxon>
        <taxon>Chromadorea</taxon>
        <taxon>Rhabditida</taxon>
        <taxon>Rhabditina</taxon>
        <taxon>Rhabditomorpha</taxon>
        <taxon>Rhabditoidea</taxon>
        <taxon>Rhabditidae</taxon>
        <taxon>Mesorhabditinae</taxon>
        <taxon>Mesorhabditis</taxon>
    </lineage>
</organism>
<accession>A0AA36CIK7</accession>
<dbReference type="PRINTS" id="PR00449">
    <property type="entry name" value="RASTRNSFRMNG"/>
</dbReference>
<sequence>MNVFHLVLCFAGLVAHAMSAEPGKCEAGWFTPEREAEITKCLISQLARHIFEQKKLNTTQDAARLLSASRALRQRMVCRYPDVVKACPCSAEVLKELREEGVCRHNFTGPYLPFGSGSEISRCARVNTASDGLFTVGRCIKEQTINAMMHHSTKIPAATLLKSYETRPELRFQWICDAKEHVEVNCPCSASVLQQVDYGFCRLTAGNQMQQQIAHRCLLNPVVLQRARSCDWMYPSHPFQKPQDYRSPWDCSDYIKSIECKRLVFDACMPGAGDEYVRLFLDGTDLERPAHKVWNICGGQLNFPASLFHPRPSPPARVDPSTVCDFDCPVLGKIPPLDCLAHKTLKGQAQAGVLHHDEIIHSGPIDLRVIGATSMCNRSAAEEKTLLTCGACAQDYLEISDKAMCNGNAINPDVAKITACLAEDPHRAQQLRDTCWTDTSSSCMSSTRYIACLRDELGKKCPGTAGAWQAMWEKVLDGIDHPLLRAFDVNLTRCLGLANDKSQVHSSDLPRFLPASSSSSSVFLLSDDAEPQNYDERALSRSSFVILAVLIAFLFVYAVSIFVCFCFICGIYLGHAAQQQQDLRDADAAVARRQEKYVEALRDELHQRDVERAQTSSRASATPNLLPDAEIQFGAVPDNPEFMPILQILRRRNATNGARAMPFVFRRFYKLDDFLLDSELAEQVRGRNMTQKQKTVRILIIGAEGVGKSALIYRFITKRAFDGTPVFDGHTNLSLDGEMIRIEVVEWKEDMDLENERTFFDAVAIIFSTTDLRSFDYACEVHRYTLEQQVGIPALLIESKTDDAANSQINREEVLNVVRRSHTKLYRVSEKENFNVTAAFAYLVEQALQIKESANNRSRVEKALDSNSCGESVQVDEDSRPGSAKIDRDRKRCSIM</sequence>
<keyword evidence="7" id="KW-0732">Signal</keyword>
<dbReference type="SMART" id="SM00173">
    <property type="entry name" value="RAS"/>
    <property type="match status" value="1"/>
</dbReference>
<dbReference type="SMART" id="SM00175">
    <property type="entry name" value="RAB"/>
    <property type="match status" value="1"/>
</dbReference>
<dbReference type="AlphaFoldDB" id="A0AA36CIK7"/>
<proteinExistence type="inferred from homology"/>
<evidence type="ECO:0000256" key="1">
    <source>
        <dbReference type="ARBA" id="ARBA00008344"/>
    </source>
</evidence>
<comment type="catalytic activity">
    <reaction evidence="4">
        <text>GTP + H2O = GDP + phosphate + H(+)</text>
        <dbReference type="Rhea" id="RHEA:19669"/>
        <dbReference type="ChEBI" id="CHEBI:15377"/>
        <dbReference type="ChEBI" id="CHEBI:15378"/>
        <dbReference type="ChEBI" id="CHEBI:37565"/>
        <dbReference type="ChEBI" id="CHEBI:43474"/>
        <dbReference type="ChEBI" id="CHEBI:58189"/>
        <dbReference type="EC" id="3.6.5.2"/>
    </reaction>
</comment>
<feature type="non-terminal residue" evidence="8">
    <location>
        <position position="1"/>
    </location>
</feature>
<dbReference type="GO" id="GO:0005525">
    <property type="term" value="F:GTP binding"/>
    <property type="evidence" value="ECO:0007669"/>
    <property type="project" value="InterPro"/>
</dbReference>
<evidence type="ECO:0000256" key="5">
    <source>
        <dbReference type="SAM" id="MobiDB-lite"/>
    </source>
</evidence>
<evidence type="ECO:0000256" key="3">
    <source>
        <dbReference type="ARBA" id="ARBA00022801"/>
    </source>
</evidence>
<dbReference type="Pfam" id="PF00071">
    <property type="entry name" value="Ras"/>
    <property type="match status" value="1"/>
</dbReference>
<gene>
    <name evidence="8" type="ORF">MSPICULIGERA_LOCUS7215</name>
</gene>
<dbReference type="InterPro" id="IPR051065">
    <property type="entry name" value="Ras-related_GTPase"/>
</dbReference>
<keyword evidence="6" id="KW-0812">Transmembrane</keyword>
<comment type="similarity">
    <text evidence="1">Belongs to the small GTPase superfamily. Ras family.</text>
</comment>
<evidence type="ECO:0000256" key="6">
    <source>
        <dbReference type="SAM" id="Phobius"/>
    </source>
</evidence>
<evidence type="ECO:0000256" key="4">
    <source>
        <dbReference type="ARBA" id="ARBA00048098"/>
    </source>
</evidence>
<dbReference type="InterPro" id="IPR027417">
    <property type="entry name" value="P-loop_NTPase"/>
</dbReference>
<evidence type="ECO:0000313" key="9">
    <source>
        <dbReference type="Proteomes" id="UP001177023"/>
    </source>
</evidence>
<dbReference type="SUPFAM" id="SSF52540">
    <property type="entry name" value="P-loop containing nucleoside triphosphate hydrolases"/>
    <property type="match status" value="1"/>
</dbReference>
<feature type="chain" id="PRO_5041341079" description="small monomeric GTPase" evidence="7">
    <location>
        <begin position="20"/>
        <end position="896"/>
    </location>
</feature>
<dbReference type="EC" id="3.6.5.2" evidence="2"/>
<keyword evidence="3" id="KW-0378">Hydrolase</keyword>